<dbReference type="EMBL" id="KN825995">
    <property type="protein sequence ID" value="KIK80534.1"/>
    <property type="molecule type" value="Genomic_DNA"/>
</dbReference>
<keyword evidence="3" id="KW-1185">Reference proteome</keyword>
<dbReference type="AlphaFoldDB" id="A0A0D0DGU4"/>
<accession>A0A0D0DGU4</accession>
<evidence type="ECO:0000313" key="2">
    <source>
        <dbReference type="EMBL" id="KIK80534.1"/>
    </source>
</evidence>
<dbReference type="HOGENOM" id="CLU_009123_11_0_1"/>
<dbReference type="InterPro" id="IPR008906">
    <property type="entry name" value="HATC_C_dom"/>
</dbReference>
<feature type="non-terminal residue" evidence="2">
    <location>
        <position position="1"/>
    </location>
</feature>
<evidence type="ECO:0000313" key="3">
    <source>
        <dbReference type="Proteomes" id="UP000054538"/>
    </source>
</evidence>
<name>A0A0D0DGU4_9AGAM</name>
<feature type="domain" description="HAT C-terminal dimerisation" evidence="1">
    <location>
        <begin position="1"/>
        <end position="53"/>
    </location>
</feature>
<organism evidence="2 3">
    <name type="scientific">Paxillus rubicundulus Ve08.2h10</name>
    <dbReference type="NCBI Taxonomy" id="930991"/>
    <lineage>
        <taxon>Eukaryota</taxon>
        <taxon>Fungi</taxon>
        <taxon>Dikarya</taxon>
        <taxon>Basidiomycota</taxon>
        <taxon>Agaricomycotina</taxon>
        <taxon>Agaricomycetes</taxon>
        <taxon>Agaricomycetidae</taxon>
        <taxon>Boletales</taxon>
        <taxon>Paxilineae</taxon>
        <taxon>Paxillaceae</taxon>
        <taxon>Paxillus</taxon>
    </lineage>
</organism>
<feature type="non-terminal residue" evidence="2">
    <location>
        <position position="88"/>
    </location>
</feature>
<dbReference type="SUPFAM" id="SSF53098">
    <property type="entry name" value="Ribonuclease H-like"/>
    <property type="match status" value="1"/>
</dbReference>
<gene>
    <name evidence="2" type="ORF">PAXRUDRAFT_126440</name>
</gene>
<dbReference type="GO" id="GO:0046983">
    <property type="term" value="F:protein dimerization activity"/>
    <property type="evidence" value="ECO:0007669"/>
    <property type="project" value="InterPro"/>
</dbReference>
<dbReference type="InterPro" id="IPR012337">
    <property type="entry name" value="RNaseH-like_sf"/>
</dbReference>
<evidence type="ECO:0000259" key="1">
    <source>
        <dbReference type="Pfam" id="PF05699"/>
    </source>
</evidence>
<dbReference type="Proteomes" id="UP000054538">
    <property type="component" value="Unassembled WGS sequence"/>
</dbReference>
<sequence>YPLLSCMAINYLSIPATSVDVECLFSHGRILLSHIRNRLSVQTIRALLCLKSWSQLGLVKDADVRKVAAMDDVEGKEEVELPVGWDVI</sequence>
<reference evidence="2 3" key="1">
    <citation type="submission" date="2014-04" db="EMBL/GenBank/DDBJ databases">
        <authorList>
            <consortium name="DOE Joint Genome Institute"/>
            <person name="Kuo A."/>
            <person name="Kohler A."/>
            <person name="Jargeat P."/>
            <person name="Nagy L.G."/>
            <person name="Floudas D."/>
            <person name="Copeland A."/>
            <person name="Barry K.W."/>
            <person name="Cichocki N."/>
            <person name="Veneault-Fourrey C."/>
            <person name="LaButti K."/>
            <person name="Lindquist E.A."/>
            <person name="Lipzen A."/>
            <person name="Lundell T."/>
            <person name="Morin E."/>
            <person name="Murat C."/>
            <person name="Sun H."/>
            <person name="Tunlid A."/>
            <person name="Henrissat B."/>
            <person name="Grigoriev I.V."/>
            <person name="Hibbett D.S."/>
            <person name="Martin F."/>
            <person name="Nordberg H.P."/>
            <person name="Cantor M.N."/>
            <person name="Hua S.X."/>
        </authorList>
    </citation>
    <scope>NUCLEOTIDE SEQUENCE [LARGE SCALE GENOMIC DNA]</scope>
    <source>
        <strain evidence="2 3">Ve08.2h10</strain>
    </source>
</reference>
<dbReference type="STRING" id="930991.A0A0D0DGU4"/>
<reference evidence="3" key="2">
    <citation type="submission" date="2015-01" db="EMBL/GenBank/DDBJ databases">
        <title>Evolutionary Origins and Diversification of the Mycorrhizal Mutualists.</title>
        <authorList>
            <consortium name="DOE Joint Genome Institute"/>
            <consortium name="Mycorrhizal Genomics Consortium"/>
            <person name="Kohler A."/>
            <person name="Kuo A."/>
            <person name="Nagy L.G."/>
            <person name="Floudas D."/>
            <person name="Copeland A."/>
            <person name="Barry K.W."/>
            <person name="Cichocki N."/>
            <person name="Veneault-Fourrey C."/>
            <person name="LaButti K."/>
            <person name="Lindquist E.A."/>
            <person name="Lipzen A."/>
            <person name="Lundell T."/>
            <person name="Morin E."/>
            <person name="Murat C."/>
            <person name="Riley R."/>
            <person name="Ohm R."/>
            <person name="Sun H."/>
            <person name="Tunlid A."/>
            <person name="Henrissat B."/>
            <person name="Grigoriev I.V."/>
            <person name="Hibbett D.S."/>
            <person name="Martin F."/>
        </authorList>
    </citation>
    <scope>NUCLEOTIDE SEQUENCE [LARGE SCALE GENOMIC DNA]</scope>
    <source>
        <strain evidence="3">Ve08.2h10</strain>
    </source>
</reference>
<dbReference type="InParanoid" id="A0A0D0DGU4"/>
<dbReference type="Pfam" id="PF05699">
    <property type="entry name" value="Dimer_Tnp_hAT"/>
    <property type="match status" value="1"/>
</dbReference>
<proteinExistence type="predicted"/>
<protein>
    <recommendedName>
        <fullName evidence="1">HAT C-terminal dimerisation domain-containing protein</fullName>
    </recommendedName>
</protein>
<dbReference type="OrthoDB" id="2678088at2759"/>